<dbReference type="InterPro" id="IPR044925">
    <property type="entry name" value="His-Me_finger_sf"/>
</dbReference>
<evidence type="ECO:0000256" key="1">
    <source>
        <dbReference type="SAM" id="MobiDB-lite"/>
    </source>
</evidence>
<name>A0A0P7B3Y1_9HYPO</name>
<dbReference type="InterPro" id="IPR044930">
    <property type="entry name" value="Homing_endonuclease_His-Me"/>
</dbReference>
<dbReference type="Gene3D" id="3.90.75.10">
    <property type="entry name" value="Homing Intron 3 (I-ppo) Encoded Endonuclease, Chain A"/>
    <property type="match status" value="1"/>
</dbReference>
<evidence type="ECO:0000313" key="3">
    <source>
        <dbReference type="EMBL" id="KPM34462.1"/>
    </source>
</evidence>
<feature type="domain" description="Zinc-binding loop region of homing endonuclease" evidence="2">
    <location>
        <begin position="38"/>
        <end position="150"/>
    </location>
</feature>
<dbReference type="GO" id="GO:0004519">
    <property type="term" value="F:endonuclease activity"/>
    <property type="evidence" value="ECO:0007669"/>
    <property type="project" value="InterPro"/>
</dbReference>
<evidence type="ECO:0000259" key="2">
    <source>
        <dbReference type="Pfam" id="PF05551"/>
    </source>
</evidence>
<feature type="region of interest" description="Disordered" evidence="1">
    <location>
        <begin position="164"/>
        <end position="217"/>
    </location>
</feature>
<dbReference type="Proteomes" id="UP000050424">
    <property type="component" value="Unassembled WGS sequence"/>
</dbReference>
<dbReference type="AlphaFoldDB" id="A0A0P7B3Y1"/>
<gene>
    <name evidence="3" type="ORF">AK830_g12111</name>
</gene>
<feature type="compositionally biased region" description="Low complexity" evidence="1">
    <location>
        <begin position="177"/>
        <end position="186"/>
    </location>
</feature>
<proteinExistence type="predicted"/>
<keyword evidence="4" id="KW-1185">Reference proteome</keyword>
<organism evidence="3 4">
    <name type="scientific">Neonectria ditissima</name>
    <dbReference type="NCBI Taxonomy" id="78410"/>
    <lineage>
        <taxon>Eukaryota</taxon>
        <taxon>Fungi</taxon>
        <taxon>Dikarya</taxon>
        <taxon>Ascomycota</taxon>
        <taxon>Pezizomycotina</taxon>
        <taxon>Sordariomycetes</taxon>
        <taxon>Hypocreomycetidae</taxon>
        <taxon>Hypocreales</taxon>
        <taxon>Nectriaceae</taxon>
        <taxon>Neonectria</taxon>
    </lineage>
</organism>
<dbReference type="SUPFAM" id="SSF54060">
    <property type="entry name" value="His-Me finger endonucleases"/>
    <property type="match status" value="1"/>
</dbReference>
<dbReference type="OrthoDB" id="5272330at2759"/>
<dbReference type="InterPro" id="IPR008704">
    <property type="entry name" value="Endonuclease_Zinc-binding_loop"/>
</dbReference>
<dbReference type="Pfam" id="PF05551">
    <property type="entry name" value="zf-His_Me_endon"/>
    <property type="match status" value="1"/>
</dbReference>
<accession>A0A0P7B3Y1</accession>
<sequence>MSRAVLNIMTELGVTRARTLVQRKNNDEDRDLDTITGCWLSKSSATRDGYCQVTTLKNSQLGRRGQRPVAFLLHKVSFVAHYGRNPTAGNHVSHLCDRRNCFNPEHLIDESPQLNNGRKNCIGPVFCSDHGNFIFSACPDTHQPPCIRPPRTDVRCCLSLKESDPQGWRSRQSSLVSGGSRPSRQSSRTDHQSTTSTNAPRGQPEMANEQAGRVGSPALERYSQTSTVYSGADALEEAIKNGDLDATVNMAYDFLP</sequence>
<comment type="caution">
    <text evidence="3">The sequence shown here is derived from an EMBL/GenBank/DDBJ whole genome shotgun (WGS) entry which is preliminary data.</text>
</comment>
<dbReference type="EMBL" id="LKCW01000336">
    <property type="protein sequence ID" value="KPM34462.1"/>
    <property type="molecule type" value="Genomic_DNA"/>
</dbReference>
<protein>
    <recommendedName>
        <fullName evidence="2">Zinc-binding loop region of homing endonuclease domain-containing protein</fullName>
    </recommendedName>
</protein>
<evidence type="ECO:0000313" key="4">
    <source>
        <dbReference type="Proteomes" id="UP000050424"/>
    </source>
</evidence>
<reference evidence="3 4" key="1">
    <citation type="submission" date="2015-09" db="EMBL/GenBank/DDBJ databases">
        <title>Draft genome of a European isolate of the apple canker pathogen Neonectria ditissima.</title>
        <authorList>
            <person name="Gomez-Cortecero A."/>
            <person name="Harrison R.J."/>
            <person name="Armitage A.D."/>
        </authorList>
    </citation>
    <scope>NUCLEOTIDE SEQUENCE [LARGE SCALE GENOMIC DNA]</scope>
    <source>
        <strain evidence="3 4">R09/05</strain>
    </source>
</reference>